<dbReference type="GO" id="GO:0017004">
    <property type="term" value="P:cytochrome complex assembly"/>
    <property type="evidence" value="ECO:0007669"/>
    <property type="project" value="UniProtKB-KW"/>
</dbReference>
<dbReference type="Proteomes" id="UP000245212">
    <property type="component" value="Unassembled WGS sequence"/>
</dbReference>
<dbReference type="GO" id="GO:0030313">
    <property type="term" value="C:cell envelope"/>
    <property type="evidence" value="ECO:0007669"/>
    <property type="project" value="UniProtKB-SubCell"/>
</dbReference>
<keyword evidence="4" id="KW-0676">Redox-active center</keyword>
<gene>
    <name evidence="6" type="ORF">DD235_12980</name>
</gene>
<dbReference type="RefSeq" id="WP_109062514.1">
    <property type="nucleotide sequence ID" value="NZ_QETA01000005.1"/>
</dbReference>
<evidence type="ECO:0000256" key="4">
    <source>
        <dbReference type="ARBA" id="ARBA00023284"/>
    </source>
</evidence>
<evidence type="ECO:0000259" key="5">
    <source>
        <dbReference type="PROSITE" id="PS51352"/>
    </source>
</evidence>
<dbReference type="InterPro" id="IPR013740">
    <property type="entry name" value="Redoxin"/>
</dbReference>
<evidence type="ECO:0000313" key="7">
    <source>
        <dbReference type="Proteomes" id="UP000245212"/>
    </source>
</evidence>
<protein>
    <submittedName>
        <fullName evidence="6">Thioredoxin</fullName>
    </submittedName>
</protein>
<dbReference type="CDD" id="cd02966">
    <property type="entry name" value="TlpA_like_family"/>
    <property type="match status" value="1"/>
</dbReference>
<dbReference type="Gene3D" id="3.40.30.10">
    <property type="entry name" value="Glutaredoxin"/>
    <property type="match status" value="1"/>
</dbReference>
<accession>A0A2V1K2B0</accession>
<dbReference type="AlphaFoldDB" id="A0A2V1K2B0"/>
<dbReference type="Pfam" id="PF08534">
    <property type="entry name" value="Redoxin"/>
    <property type="match status" value="1"/>
</dbReference>
<dbReference type="InterPro" id="IPR050553">
    <property type="entry name" value="Thioredoxin_ResA/DsbE_sf"/>
</dbReference>
<dbReference type="InterPro" id="IPR013766">
    <property type="entry name" value="Thioredoxin_domain"/>
</dbReference>
<dbReference type="PANTHER" id="PTHR42852:SF6">
    <property type="entry name" value="THIOL:DISULFIDE INTERCHANGE PROTEIN DSBE"/>
    <property type="match status" value="1"/>
</dbReference>
<feature type="domain" description="Thioredoxin" evidence="5">
    <location>
        <begin position="31"/>
        <end position="182"/>
    </location>
</feature>
<dbReference type="GO" id="GO:0015036">
    <property type="term" value="F:disulfide oxidoreductase activity"/>
    <property type="evidence" value="ECO:0007669"/>
    <property type="project" value="UniProtKB-ARBA"/>
</dbReference>
<comment type="caution">
    <text evidence="6">The sequence shown here is derived from an EMBL/GenBank/DDBJ whole genome shotgun (WGS) entry which is preliminary data.</text>
</comment>
<name>A0A2V1K2B0_9BURK</name>
<reference evidence="7" key="1">
    <citation type="submission" date="2018-05" db="EMBL/GenBank/DDBJ databases">
        <authorList>
            <person name="Li Y."/>
        </authorList>
    </citation>
    <scope>NUCLEOTIDE SEQUENCE [LARGE SCALE GENOMIC DNA]</scope>
    <source>
        <strain evidence="7">3d-2-2</strain>
    </source>
</reference>
<keyword evidence="3" id="KW-1015">Disulfide bond</keyword>
<evidence type="ECO:0000256" key="3">
    <source>
        <dbReference type="ARBA" id="ARBA00023157"/>
    </source>
</evidence>
<evidence type="ECO:0000313" key="6">
    <source>
        <dbReference type="EMBL" id="PWF22276.1"/>
    </source>
</evidence>
<comment type="subcellular location">
    <subcellularLocation>
        <location evidence="1">Cell envelope</location>
    </subcellularLocation>
</comment>
<keyword evidence="2" id="KW-0201">Cytochrome c-type biogenesis</keyword>
<dbReference type="PROSITE" id="PS51352">
    <property type="entry name" value="THIOREDOXIN_2"/>
    <property type="match status" value="1"/>
</dbReference>
<dbReference type="SUPFAM" id="SSF52833">
    <property type="entry name" value="Thioredoxin-like"/>
    <property type="match status" value="1"/>
</dbReference>
<dbReference type="PANTHER" id="PTHR42852">
    <property type="entry name" value="THIOL:DISULFIDE INTERCHANGE PROTEIN DSBE"/>
    <property type="match status" value="1"/>
</dbReference>
<dbReference type="InterPro" id="IPR036249">
    <property type="entry name" value="Thioredoxin-like_sf"/>
</dbReference>
<organism evidence="6 7">
    <name type="scientific">Corticimicrobacter populi</name>
    <dbReference type="NCBI Taxonomy" id="2175229"/>
    <lineage>
        <taxon>Bacteria</taxon>
        <taxon>Pseudomonadati</taxon>
        <taxon>Pseudomonadota</taxon>
        <taxon>Betaproteobacteria</taxon>
        <taxon>Burkholderiales</taxon>
        <taxon>Alcaligenaceae</taxon>
        <taxon>Corticimicrobacter</taxon>
    </lineage>
</organism>
<dbReference type="PROSITE" id="PS00194">
    <property type="entry name" value="THIOREDOXIN_1"/>
    <property type="match status" value="1"/>
</dbReference>
<sequence>MKRLLIPALLAIAAAGLLFFYLQPSTGINTPVAATPMPETPQPDALGALTVREFQDLDAQGQQVRQWIGQPIVINFWATWCAPCVREMPDLERLQQQHPGVRMVGIGIDSADNIRAFLQKVPVTYPILLAGPGGTDLMRTLGNPIGGLPFTLVLNADGSLNRAIIGEINPSDLAATLSGMTPESTHS</sequence>
<dbReference type="EMBL" id="QETA01000005">
    <property type="protein sequence ID" value="PWF22276.1"/>
    <property type="molecule type" value="Genomic_DNA"/>
</dbReference>
<evidence type="ECO:0000256" key="1">
    <source>
        <dbReference type="ARBA" id="ARBA00004196"/>
    </source>
</evidence>
<proteinExistence type="predicted"/>
<dbReference type="InterPro" id="IPR017937">
    <property type="entry name" value="Thioredoxin_CS"/>
</dbReference>
<keyword evidence="7" id="KW-1185">Reference proteome</keyword>
<evidence type="ECO:0000256" key="2">
    <source>
        <dbReference type="ARBA" id="ARBA00022748"/>
    </source>
</evidence>